<evidence type="ECO:0000259" key="1">
    <source>
        <dbReference type="PROSITE" id="PS51664"/>
    </source>
</evidence>
<dbReference type="RefSeq" id="WP_038509903.1">
    <property type="nucleotide sequence ID" value="NZ_CP008953.1"/>
</dbReference>
<name>A0A075UL57_9PSEU</name>
<dbReference type="Gene3D" id="3.30.1330.230">
    <property type="match status" value="1"/>
</dbReference>
<dbReference type="STRING" id="208439.AJAP_09970"/>
<dbReference type="PANTHER" id="PTHR37809:SF1">
    <property type="entry name" value="RIBOSOMAL PROTEIN S12 METHYLTHIOTRANSFERASE ACCESSORY FACTOR YCAO"/>
    <property type="match status" value="1"/>
</dbReference>
<dbReference type="EMBL" id="CP008953">
    <property type="protein sequence ID" value="AIG74892.1"/>
    <property type="molecule type" value="Genomic_DNA"/>
</dbReference>
<gene>
    <name evidence="2" type="ORF">AJAP_09970</name>
</gene>
<organism evidence="2 3">
    <name type="scientific">Amycolatopsis japonica</name>
    <dbReference type="NCBI Taxonomy" id="208439"/>
    <lineage>
        <taxon>Bacteria</taxon>
        <taxon>Bacillati</taxon>
        <taxon>Actinomycetota</taxon>
        <taxon>Actinomycetes</taxon>
        <taxon>Pseudonocardiales</taxon>
        <taxon>Pseudonocardiaceae</taxon>
        <taxon>Amycolatopsis</taxon>
        <taxon>Amycolatopsis japonica group</taxon>
    </lineage>
</organism>
<proteinExistence type="predicted"/>
<dbReference type="Gene3D" id="3.30.40.250">
    <property type="match status" value="1"/>
</dbReference>
<evidence type="ECO:0000313" key="2">
    <source>
        <dbReference type="EMBL" id="AIG74892.1"/>
    </source>
</evidence>
<dbReference type="Gene3D" id="3.40.50.720">
    <property type="entry name" value="NAD(P)-binding Rossmann-like Domain"/>
    <property type="match status" value="1"/>
</dbReference>
<dbReference type="InterPro" id="IPR003776">
    <property type="entry name" value="YcaO-like_dom"/>
</dbReference>
<dbReference type="AlphaFoldDB" id="A0A075UL57"/>
<sequence length="722" mass="79512">MGSEEVRPRLDGIEITDLEPELCFLVTPNGGQFYIAAPTGEFRAWASRCDGTRTRAELLDGMNPDYAEMMDILEADGCLRPDRGTEADDVTTTAIVLTGSPVLIEPLAEILEAVGYASVETVPYFHDLSEMDLNNTVVVSAFDHPAYTELIALDALCAGSGVRWLPLRRERGRVIAGPAIAPGGIDFADVVARRRSAAQDPRVVEAFLSAPSGSTPLRPGDARWALTTLAVHLGRWLSGGRTAMTTGEIELNPADLTEIRRPILPVPDRARTVPTVTDPELLVDDQTGIVTGVGEIPPTPGMPARLRVCAVDVADMRRVTNWPNDRQAFGTSWYDFDLARQSAIGEAVERYCGSWLAPEREVCFGSYNQFLRYGVPAVDPRRLNLYSASQYRSPGFPFAPLTRDTECSWVEGFSHTTGEPVWIPAFLFSNERRPGEAHFADPLIAGLASGTTEEHAVTSGLEEVLERDTTMLWWANTPRLGRLSIPDEIRSLIADATDDYEVALIHLDNEFDVPVIAAAVFDRVKRWLSIGFAARPDALEAAKKALAEGFTLQHTCHALDDERELSGMRRDLPHLGNLKPHRADRRYLDSYRHDFADVADLLCQQQIYLDPRAAKRVKPWVMDLPSRDWADLPALGERRLKAYQARVESRGFEVISVDLTTCDVAAAGFHAAHTLVPGLVSNFPAGSPLWGNGRIADAAVELGWRDEPLAEHELNVFPLPHA</sequence>
<dbReference type="HOGENOM" id="CLU_023169_0_0_11"/>
<dbReference type="PANTHER" id="PTHR37809">
    <property type="entry name" value="RIBOSOMAL PROTEIN S12 METHYLTHIOTRANSFERASE ACCESSORY FACTOR YCAO"/>
    <property type="match status" value="1"/>
</dbReference>
<dbReference type="Pfam" id="PF02624">
    <property type="entry name" value="YcaO"/>
    <property type="match status" value="1"/>
</dbReference>
<dbReference type="PROSITE" id="PS51664">
    <property type="entry name" value="YCAO"/>
    <property type="match status" value="1"/>
</dbReference>
<dbReference type="InterPro" id="IPR027624">
    <property type="entry name" value="TOMM_cyclo_SagD"/>
</dbReference>
<dbReference type="eggNOG" id="COG1944">
    <property type="taxonomic scope" value="Bacteria"/>
</dbReference>
<keyword evidence="3" id="KW-1185">Reference proteome</keyword>
<dbReference type="KEGG" id="aja:AJAP_09970"/>
<accession>A0A075UL57</accession>
<protein>
    <recommendedName>
        <fullName evidence="1">YcaO domain-containing protein</fullName>
    </recommendedName>
</protein>
<dbReference type="Gene3D" id="3.30.160.660">
    <property type="match status" value="1"/>
</dbReference>
<feature type="domain" description="YcaO" evidence="1">
    <location>
        <begin position="328"/>
        <end position="722"/>
    </location>
</feature>
<dbReference type="Proteomes" id="UP000028492">
    <property type="component" value="Chromosome"/>
</dbReference>
<evidence type="ECO:0000313" key="3">
    <source>
        <dbReference type="Proteomes" id="UP000028492"/>
    </source>
</evidence>
<reference evidence="2 3" key="1">
    <citation type="journal article" date="2014" name="J. Biotechnol.">
        <title>Complete genome sequence of the actinobacterium Amycolatopsis japonica MG417-CF17(T) (=DSM 44213T) producing (S,S)-N,N'-ethylenediaminedisuccinic acid.</title>
        <authorList>
            <person name="Stegmann E."/>
            <person name="Albersmeier A."/>
            <person name="Spohn M."/>
            <person name="Gert H."/>
            <person name="Weber T."/>
            <person name="Wohlleben W."/>
            <person name="Kalinowski J."/>
            <person name="Ruckert C."/>
        </authorList>
    </citation>
    <scope>NUCLEOTIDE SEQUENCE [LARGE SCALE GENOMIC DNA]</scope>
    <source>
        <strain evidence="3">MG417-CF17 (DSM 44213)</strain>
    </source>
</reference>
<dbReference type="NCBIfam" id="TIGR03604">
    <property type="entry name" value="TOMM_cyclo_SagD"/>
    <property type="match status" value="1"/>
</dbReference>